<dbReference type="GO" id="GO:0006508">
    <property type="term" value="P:proteolysis"/>
    <property type="evidence" value="ECO:0007669"/>
    <property type="project" value="InterPro"/>
</dbReference>
<dbReference type="Pfam" id="PF00326">
    <property type="entry name" value="Peptidase_S9"/>
    <property type="match status" value="2"/>
</dbReference>
<feature type="compositionally biased region" description="Low complexity" evidence="2">
    <location>
        <begin position="58"/>
        <end position="67"/>
    </location>
</feature>
<evidence type="ECO:0000313" key="5">
    <source>
        <dbReference type="Proteomes" id="UP000033908"/>
    </source>
</evidence>
<reference evidence="4 5" key="1">
    <citation type="journal article" date="2015" name="Nature">
        <title>rRNA introns, odd ribosomes, and small enigmatic genomes across a large radiation of phyla.</title>
        <authorList>
            <person name="Brown C.T."/>
            <person name="Hug L.A."/>
            <person name="Thomas B.C."/>
            <person name="Sharon I."/>
            <person name="Castelle C.J."/>
            <person name="Singh A."/>
            <person name="Wilkins M.J."/>
            <person name="Williams K.H."/>
            <person name="Banfield J.F."/>
        </authorList>
    </citation>
    <scope>NUCLEOTIDE SEQUENCE [LARGE SCALE GENOMIC DNA]</scope>
</reference>
<evidence type="ECO:0000313" key="4">
    <source>
        <dbReference type="EMBL" id="KKR88355.1"/>
    </source>
</evidence>
<name>A0A0G0WV82_9BACT</name>
<sequence>AHGRAVGYSPPIQGGPVMHRPSQISGWFSAAVFFLLFGAAGPGTSAQQPPPQKPPAPGQAAGAPQAGRGSRPEPAMDPARARRLYVSNDPKDHSLGYDFQRDMDRKAATDKRYQEVTRGVVDFSKVSYRSSVGDMDIPAYLFQPLKKRGANGHAAMVWVHGGVHGNWGEAMWPFVQEAVKRGYVVICPEYRGSTGYGEKHHNEIDYGGYEIDDVMSAVGYLQTLPHVKGPGYQAGFATQKRIQGLPFEKPALYIERSPLYHVDKLRVPLLVHVATNDTDVNFVEDQQMVDALRSRKADLAETKIYVDPPPGRGGGGHTFSRRVNPETLQRADTPEQIDSWNRTWTFFEWSLKPSLDKSKPATATSPGGDARLR</sequence>
<comment type="caution">
    <text evidence="4">The sequence shown here is derived from an EMBL/GenBank/DDBJ whole genome shotgun (WGS) entry which is preliminary data.</text>
</comment>
<dbReference type="Gene3D" id="3.40.50.1820">
    <property type="entry name" value="alpha/beta hydrolase"/>
    <property type="match status" value="2"/>
</dbReference>
<evidence type="ECO:0000256" key="2">
    <source>
        <dbReference type="SAM" id="MobiDB-lite"/>
    </source>
</evidence>
<organism evidence="4 5">
    <name type="scientific">Candidatus Gottesmanbacteria bacterium GW2011_GWA2_41_12</name>
    <dbReference type="NCBI Taxonomy" id="1618440"/>
    <lineage>
        <taxon>Bacteria</taxon>
        <taxon>Candidatus Gottesmaniibacteriota</taxon>
    </lineage>
</organism>
<evidence type="ECO:0000256" key="1">
    <source>
        <dbReference type="ARBA" id="ARBA00022801"/>
    </source>
</evidence>
<protein>
    <recommendedName>
        <fullName evidence="3">Peptidase S9 prolyl oligopeptidase catalytic domain-containing protein</fullName>
    </recommendedName>
</protein>
<feature type="domain" description="Peptidase S9 prolyl oligopeptidase catalytic" evidence="3">
    <location>
        <begin position="243"/>
        <end position="306"/>
    </location>
</feature>
<dbReference type="InterPro" id="IPR001375">
    <property type="entry name" value="Peptidase_S9_cat"/>
</dbReference>
<feature type="region of interest" description="Disordered" evidence="2">
    <location>
        <begin position="42"/>
        <end position="77"/>
    </location>
</feature>
<dbReference type="GO" id="GO:0004252">
    <property type="term" value="F:serine-type endopeptidase activity"/>
    <property type="evidence" value="ECO:0007669"/>
    <property type="project" value="TreeGrafter"/>
</dbReference>
<accession>A0A0G0WV82</accession>
<keyword evidence="1" id="KW-0378">Hydrolase</keyword>
<evidence type="ECO:0000259" key="3">
    <source>
        <dbReference type="Pfam" id="PF00326"/>
    </source>
</evidence>
<dbReference type="PANTHER" id="PTHR42776">
    <property type="entry name" value="SERINE PEPTIDASE S9 FAMILY MEMBER"/>
    <property type="match status" value="1"/>
</dbReference>
<dbReference type="SUPFAM" id="SSF53474">
    <property type="entry name" value="alpha/beta-Hydrolases"/>
    <property type="match status" value="1"/>
</dbReference>
<feature type="compositionally biased region" description="Pro residues" evidence="2">
    <location>
        <begin position="48"/>
        <end position="57"/>
    </location>
</feature>
<feature type="domain" description="Peptidase S9 prolyl oligopeptidase catalytic" evidence="3">
    <location>
        <begin position="179"/>
        <end position="223"/>
    </location>
</feature>
<dbReference type="Proteomes" id="UP000033908">
    <property type="component" value="Unassembled WGS sequence"/>
</dbReference>
<dbReference type="EMBL" id="LCAJ01000005">
    <property type="protein sequence ID" value="KKR88355.1"/>
    <property type="molecule type" value="Genomic_DNA"/>
</dbReference>
<proteinExistence type="predicted"/>
<dbReference type="AlphaFoldDB" id="A0A0G0WV82"/>
<dbReference type="InterPro" id="IPR029058">
    <property type="entry name" value="AB_hydrolase_fold"/>
</dbReference>
<feature type="non-terminal residue" evidence="4">
    <location>
        <position position="1"/>
    </location>
</feature>
<dbReference type="PANTHER" id="PTHR42776:SF27">
    <property type="entry name" value="DIPEPTIDYL PEPTIDASE FAMILY MEMBER 6"/>
    <property type="match status" value="1"/>
</dbReference>
<gene>
    <name evidence="4" type="ORF">UU37_C0005G0001</name>
</gene>